<sequence length="39" mass="4098">MSVDDLGALDSASVPSTPRATEVDPLSTSMLTEAPMLQY</sequence>
<organism evidence="2">
    <name type="scientific">Glycine soja</name>
    <name type="common">Wild soybean</name>
    <dbReference type="NCBI Taxonomy" id="3848"/>
    <lineage>
        <taxon>Eukaryota</taxon>
        <taxon>Viridiplantae</taxon>
        <taxon>Streptophyta</taxon>
        <taxon>Embryophyta</taxon>
        <taxon>Tracheophyta</taxon>
        <taxon>Spermatophyta</taxon>
        <taxon>Magnoliopsida</taxon>
        <taxon>eudicotyledons</taxon>
        <taxon>Gunneridae</taxon>
        <taxon>Pentapetalae</taxon>
        <taxon>rosids</taxon>
        <taxon>fabids</taxon>
        <taxon>Fabales</taxon>
        <taxon>Fabaceae</taxon>
        <taxon>Papilionoideae</taxon>
        <taxon>50 kb inversion clade</taxon>
        <taxon>NPAAA clade</taxon>
        <taxon>indigoferoid/millettioid clade</taxon>
        <taxon>Phaseoleae</taxon>
        <taxon>Glycine</taxon>
        <taxon>Glycine subgen. Soja</taxon>
    </lineage>
</organism>
<protein>
    <submittedName>
        <fullName evidence="2">Uncharacterized protein</fullName>
    </submittedName>
</protein>
<proteinExistence type="predicted"/>
<feature type="region of interest" description="Disordered" evidence="1">
    <location>
        <begin position="1"/>
        <end position="39"/>
    </location>
</feature>
<gene>
    <name evidence="2" type="ORF">glysoja_040768</name>
</gene>
<dbReference type="Proteomes" id="UP000053555">
    <property type="component" value="Unassembled WGS sequence"/>
</dbReference>
<accession>A0A0B2NSL2</accession>
<dbReference type="EMBL" id="KN671222">
    <property type="protein sequence ID" value="KHN00070.1"/>
    <property type="molecule type" value="Genomic_DNA"/>
</dbReference>
<name>A0A0B2NSL2_GLYSO</name>
<dbReference type="AlphaFoldDB" id="A0A0B2NSL2"/>
<evidence type="ECO:0000313" key="2">
    <source>
        <dbReference type="EMBL" id="KHN00070.1"/>
    </source>
</evidence>
<reference evidence="2" key="1">
    <citation type="submission" date="2014-07" db="EMBL/GenBank/DDBJ databases">
        <title>Identification of a novel salt tolerance gene in wild soybean by whole-genome sequencing.</title>
        <authorList>
            <person name="Lam H.-M."/>
            <person name="Qi X."/>
            <person name="Li M.-W."/>
            <person name="Liu X."/>
            <person name="Xie M."/>
            <person name="Ni M."/>
            <person name="Xu X."/>
        </authorList>
    </citation>
    <scope>NUCLEOTIDE SEQUENCE [LARGE SCALE GENOMIC DNA]</scope>
    <source>
        <tissue evidence="2">Root</tissue>
    </source>
</reference>
<evidence type="ECO:0000256" key="1">
    <source>
        <dbReference type="SAM" id="MobiDB-lite"/>
    </source>
</evidence>